<accession>A0A9P0ARK9</accession>
<gene>
    <name evidence="7" type="ORF">MELIAE_LOCUS868</name>
</gene>
<evidence type="ECO:0008006" key="9">
    <source>
        <dbReference type="Google" id="ProtNLM"/>
    </source>
</evidence>
<feature type="compositionally biased region" description="Low complexity" evidence="3">
    <location>
        <begin position="819"/>
        <end position="830"/>
    </location>
</feature>
<dbReference type="Gene3D" id="2.60.120.650">
    <property type="entry name" value="Cupin"/>
    <property type="match status" value="1"/>
</dbReference>
<comment type="subcellular location">
    <subcellularLocation>
        <location evidence="1">Nucleus</location>
    </subcellularLocation>
</comment>
<feature type="domain" description="ARID" evidence="4">
    <location>
        <begin position="1465"/>
        <end position="1556"/>
    </location>
</feature>
<evidence type="ECO:0000259" key="5">
    <source>
        <dbReference type="SMART" id="SM00545"/>
    </source>
</evidence>
<evidence type="ECO:0000256" key="2">
    <source>
        <dbReference type="ARBA" id="ARBA00023242"/>
    </source>
</evidence>
<protein>
    <recommendedName>
        <fullName evidence="9">Protein Jumonji</fullName>
    </recommendedName>
</protein>
<feature type="compositionally biased region" description="Polar residues" evidence="3">
    <location>
        <begin position="1218"/>
        <end position="1230"/>
    </location>
</feature>
<feature type="compositionally biased region" description="Basic and acidic residues" evidence="3">
    <location>
        <begin position="427"/>
        <end position="456"/>
    </location>
</feature>
<feature type="region of interest" description="Disordered" evidence="3">
    <location>
        <begin position="1214"/>
        <end position="1322"/>
    </location>
</feature>
<feature type="compositionally biased region" description="Acidic residues" evidence="3">
    <location>
        <begin position="290"/>
        <end position="304"/>
    </location>
</feature>
<dbReference type="InterPro" id="IPR003347">
    <property type="entry name" value="JmjC_dom"/>
</dbReference>
<dbReference type="GO" id="GO:0000785">
    <property type="term" value="C:chromatin"/>
    <property type="evidence" value="ECO:0007669"/>
    <property type="project" value="TreeGrafter"/>
</dbReference>
<dbReference type="GO" id="GO:0003677">
    <property type="term" value="F:DNA binding"/>
    <property type="evidence" value="ECO:0007669"/>
    <property type="project" value="InterPro"/>
</dbReference>
<dbReference type="Proteomes" id="UP001154078">
    <property type="component" value="Chromosome 1"/>
</dbReference>
<dbReference type="SMART" id="SM01014">
    <property type="entry name" value="ARID"/>
    <property type="match status" value="1"/>
</dbReference>
<feature type="compositionally biased region" description="Basic and acidic residues" evidence="3">
    <location>
        <begin position="700"/>
        <end position="712"/>
    </location>
</feature>
<dbReference type="SMART" id="SM00501">
    <property type="entry name" value="BRIGHT"/>
    <property type="match status" value="1"/>
</dbReference>
<name>A0A9P0ARK9_BRAAE</name>
<feature type="compositionally biased region" description="Basic and acidic residues" evidence="3">
    <location>
        <begin position="725"/>
        <end position="757"/>
    </location>
</feature>
<feature type="compositionally biased region" description="Basic and acidic residues" evidence="3">
    <location>
        <begin position="1168"/>
        <end position="1178"/>
    </location>
</feature>
<organism evidence="7 8">
    <name type="scientific">Brassicogethes aeneus</name>
    <name type="common">Rape pollen beetle</name>
    <name type="synonym">Meligethes aeneus</name>
    <dbReference type="NCBI Taxonomy" id="1431903"/>
    <lineage>
        <taxon>Eukaryota</taxon>
        <taxon>Metazoa</taxon>
        <taxon>Ecdysozoa</taxon>
        <taxon>Arthropoda</taxon>
        <taxon>Hexapoda</taxon>
        <taxon>Insecta</taxon>
        <taxon>Pterygota</taxon>
        <taxon>Neoptera</taxon>
        <taxon>Endopterygota</taxon>
        <taxon>Coleoptera</taxon>
        <taxon>Polyphaga</taxon>
        <taxon>Cucujiformia</taxon>
        <taxon>Nitidulidae</taxon>
        <taxon>Meligethinae</taxon>
        <taxon>Brassicogethes</taxon>
    </lineage>
</organism>
<dbReference type="Pfam" id="PF02375">
    <property type="entry name" value="JmjN"/>
    <property type="match status" value="1"/>
</dbReference>
<dbReference type="InterPro" id="IPR036431">
    <property type="entry name" value="ARID_dom_sf"/>
</dbReference>
<dbReference type="Pfam" id="PF02928">
    <property type="entry name" value="zf-C5HC2"/>
    <property type="match status" value="1"/>
</dbReference>
<feature type="compositionally biased region" description="Basic and acidic residues" evidence="3">
    <location>
        <begin position="265"/>
        <end position="289"/>
    </location>
</feature>
<feature type="region of interest" description="Disordered" evidence="3">
    <location>
        <begin position="1167"/>
        <end position="1200"/>
    </location>
</feature>
<proteinExistence type="predicted"/>
<dbReference type="CDD" id="cd16870">
    <property type="entry name" value="ARID_JARD2"/>
    <property type="match status" value="1"/>
</dbReference>
<feature type="compositionally biased region" description="Polar residues" evidence="3">
    <location>
        <begin position="937"/>
        <end position="951"/>
    </location>
</feature>
<feature type="compositionally biased region" description="Basic and acidic residues" evidence="3">
    <location>
        <begin position="468"/>
        <end position="508"/>
    </location>
</feature>
<dbReference type="EMBL" id="OV121132">
    <property type="protein sequence ID" value="CAH0546771.1"/>
    <property type="molecule type" value="Genomic_DNA"/>
</dbReference>
<feature type="domain" description="JmjC" evidence="6">
    <location>
        <begin position="1676"/>
        <end position="1841"/>
    </location>
</feature>
<feature type="compositionally biased region" description="Basic and acidic residues" evidence="3">
    <location>
        <begin position="1282"/>
        <end position="1292"/>
    </location>
</feature>
<feature type="domain" description="JmjN" evidence="5">
    <location>
        <begin position="1398"/>
        <end position="1439"/>
    </location>
</feature>
<dbReference type="Gene3D" id="1.10.150.60">
    <property type="entry name" value="ARID DNA-binding domain"/>
    <property type="match status" value="1"/>
</dbReference>
<dbReference type="GO" id="GO:0010468">
    <property type="term" value="P:regulation of gene expression"/>
    <property type="evidence" value="ECO:0007669"/>
    <property type="project" value="TreeGrafter"/>
</dbReference>
<dbReference type="InterPro" id="IPR001606">
    <property type="entry name" value="ARID_dom"/>
</dbReference>
<evidence type="ECO:0000313" key="8">
    <source>
        <dbReference type="Proteomes" id="UP001154078"/>
    </source>
</evidence>
<feature type="region of interest" description="Disordered" evidence="3">
    <location>
        <begin position="807"/>
        <end position="1019"/>
    </location>
</feature>
<feature type="compositionally biased region" description="Low complexity" evidence="3">
    <location>
        <begin position="1243"/>
        <end position="1259"/>
    </location>
</feature>
<dbReference type="SUPFAM" id="SSF46774">
    <property type="entry name" value="ARID-like"/>
    <property type="match status" value="1"/>
</dbReference>
<feature type="compositionally biased region" description="Basic and acidic residues" evidence="3">
    <location>
        <begin position="1260"/>
        <end position="1272"/>
    </location>
</feature>
<dbReference type="FunFam" id="1.10.150.60:FF:000012">
    <property type="entry name" value="Blast:Protein Jumonji"/>
    <property type="match status" value="1"/>
</dbReference>
<feature type="compositionally biased region" description="Basic residues" evidence="3">
    <location>
        <begin position="953"/>
        <end position="966"/>
    </location>
</feature>
<dbReference type="Pfam" id="PF01388">
    <property type="entry name" value="ARID"/>
    <property type="match status" value="1"/>
</dbReference>
<reference evidence="7" key="1">
    <citation type="submission" date="2021-12" db="EMBL/GenBank/DDBJ databases">
        <authorList>
            <person name="King R."/>
        </authorList>
    </citation>
    <scope>NUCLEOTIDE SEQUENCE</scope>
</reference>
<evidence type="ECO:0000259" key="4">
    <source>
        <dbReference type="SMART" id="SM00501"/>
    </source>
</evidence>
<evidence type="ECO:0000259" key="6">
    <source>
        <dbReference type="SMART" id="SM00558"/>
    </source>
</evidence>
<sequence>MNRRKMKRKSREICTSPILDDSPKRTKVHAQRKFAQGSNVNSPVMTPIKELESERPINVLPEPVELLPIKRPNTEDFLTFLCFRGTPILPQNLNFFNTASIVDTNGQVHKIKSESPKNGPIDAPISKCGSSSEKPFIAFGVRKRADPIVISKQMDRKRRHALAIQALRRKYQEQKMAKIRALTISKLSEKVTNKTLVRTNSISRTETVTKKTNAVQKSQQNVKVIATKHVKVTTRTLKTTIRPNIKQKMCLRSYRGRFVQKELPFKKKVGLDKPDKPNKKADKNKSPNKEEEESNFETEEELESSPEVVKKPIKRSLICKTIQKTIISTPQKLQSGSRMTRSGHVFNNKVNARIQQIKKRILLNNPTTNTTVKRRALRSTTMKKTVISRKSQVLRTKKHIRRRSREDKEVMQTNKEIRISPVPTKIDPNKKHVISKKENKTPIKKESIPEGNETKKAKLKLKSTQTIQKKDPTPKIVDKKDEDNKNNKSDKNTPGKKRNVDAKNDKGKKSAIPKEPVQKNIIKIKKEDTIKESEKSKITEKSDKEINKVNIEVKKDKDSVKATNPQDTQDKKLVEIKVETEVTEKPVNNTKPNKYIDNINNSKENIVQLTENTKPKDNMNKSKDNINKPKESKTIQEIKSKDKEVVVKQEPKQDIPKRKSGKAEEFPETKSSKTEDLSVQKTTRPTRKTKEAATIYMEILSHKLGNDSRIDDDNVSIDSFPELPNVKKMEQRENELKAKAKSKEDDKEEDKSPEKIKNNSVKKLVKKVEEAAKPETVSDEDQDKKIMISKIVKDEMQAVMGDLKKNLKVAKSKEKPIEIKPSPSKSIQKKTSLGKRKSNTDIIIDNKLSSDDEVLSNKIRKTEEIKKKTKEVEHSDKPEENEKRQTRNSQPNKSQISDDSDESFHADVKVSRKKKLTRSKVPKVASTSFEEKDVSGESDQSTTSDVDLNTLKNRQKNKKFTKTKSMKKSDGNFSDSDEEPLSKLTHKSVDGSQCSILTKKSKTKVETKSDNKPKEVKRVSKKAVDKVVVEEVPKVKPKRECAKIPQNYLPMFSSSSDEEYFHGFSQKPEEETCDKVLPKILEKTYAHLPPSSDLLSKDISRRFGKEKVNMSNEQIEKWLKDSAMAGSSSIKKENDEMLKFGEIIPTETTLELQENIDTHKLKSSLLPDKNEVKPESKVCEATSSCVTTPEKVLKPDTPSKIPLDRKLIFRKDKKESAPNINAFSPENESSVYAFGEDTEPILSTPFRRPSRRPSSTATSRSEDESGKLDELIKSGQFRKPLSKQDSKSKEDLLECSQTESDDHFNIPQNPTKHKSNISRSSPANLTKSKIAVKGFAKTLDLLDDGKYKVPSSPSASSSSSAKLYKKTVAKAKFRSSELCQPINVQEFPKTVSLAQLVEAPVFHPTEQEFQDPIEYIEKIRQKAESFGICRIIPPSSFKPECKVQDDMRFTAYNQYVHKMLQRWGPNFKELMAIKKYLATQNISLTQPPCIGCMEIDLPRLYQTVQILGGLKEVIEKKKWPRVSELMKIPKATQDRLTKLDDIYCKYLLPYDTLSPAEREKLFDEVETDWAKRESKGLLKAQGTLNEMEEESEDSDHDDLDAEDCIVKGKTIALNAYYRIARNTMNMHFKNPEPTAEEVEQEFWKHVTLRQNHICVQSGSIDTGSWGYGFAITKNSPFARHAWNLKVFTNNSGSVLRSLGPLMGVTVPTLHLGMVFAACCWYRDPHGLPWIEYLHTGGKKIWYGIPDSNAENFRVALKKLMPNYCRNKALWLTSDTAMIPPSLLIENNVSLCRTVQQPGEFVVVFPKAFTSSISTGYVVSESVYFAPPNWLKTARSLFNELRQSSEPSMFSLDRLLLSIATDNRSNVEVLRQIIPYIRELCDKEKESRLKLEKYGIKENEKMPLPDAPNARKKKKLQGEEGDYECESCRMNLFVSMLFDMKGNATYCLEHALKLLDSKKVDPTKCKFMFTYNDEELENMTKTINDSIEAKLQKKIPGKYAGMPTLLVK</sequence>
<dbReference type="OrthoDB" id="8951118at2759"/>
<dbReference type="GO" id="GO:0006338">
    <property type="term" value="P:chromatin remodeling"/>
    <property type="evidence" value="ECO:0007669"/>
    <property type="project" value="TreeGrafter"/>
</dbReference>
<feature type="compositionally biased region" description="Basic and acidic residues" evidence="3">
    <location>
        <begin position="860"/>
        <end position="885"/>
    </location>
</feature>
<keyword evidence="8" id="KW-1185">Reference proteome</keyword>
<dbReference type="SMART" id="SM00558">
    <property type="entry name" value="JmjC"/>
    <property type="match status" value="1"/>
</dbReference>
<feature type="compositionally biased region" description="Polar residues" evidence="3">
    <location>
        <begin position="887"/>
        <end position="897"/>
    </location>
</feature>
<feature type="compositionally biased region" description="Basic and acidic residues" evidence="3">
    <location>
        <begin position="613"/>
        <end position="678"/>
    </location>
</feature>
<dbReference type="SMART" id="SM00545">
    <property type="entry name" value="JmjN"/>
    <property type="match status" value="1"/>
</dbReference>
<feature type="region of interest" description="Disordered" evidence="3">
    <location>
        <begin position="610"/>
        <end position="761"/>
    </location>
</feature>
<feature type="compositionally biased region" description="Basic residues" evidence="3">
    <location>
        <begin position="911"/>
        <end position="921"/>
    </location>
</feature>
<feature type="region of interest" description="Disordered" evidence="3">
    <location>
        <begin position="419"/>
        <end position="520"/>
    </location>
</feature>
<dbReference type="InterPro" id="IPR003349">
    <property type="entry name" value="JmjN"/>
</dbReference>
<dbReference type="Pfam" id="PF02373">
    <property type="entry name" value="JmjC"/>
    <property type="match status" value="1"/>
</dbReference>
<dbReference type="PANTHER" id="PTHR10694">
    <property type="entry name" value="LYSINE-SPECIFIC DEMETHYLASE"/>
    <property type="match status" value="1"/>
</dbReference>
<evidence type="ECO:0000256" key="3">
    <source>
        <dbReference type="SAM" id="MobiDB-lite"/>
    </source>
</evidence>
<evidence type="ECO:0000256" key="1">
    <source>
        <dbReference type="ARBA" id="ARBA00004123"/>
    </source>
</evidence>
<keyword evidence="2" id="KW-0539">Nucleus</keyword>
<feature type="region of interest" description="Disordered" evidence="3">
    <location>
        <begin position="265"/>
        <end position="307"/>
    </location>
</feature>
<dbReference type="SUPFAM" id="SSF51197">
    <property type="entry name" value="Clavaminate synthase-like"/>
    <property type="match status" value="1"/>
</dbReference>
<dbReference type="GO" id="GO:0005634">
    <property type="term" value="C:nucleus"/>
    <property type="evidence" value="ECO:0007669"/>
    <property type="project" value="UniProtKB-SubCell"/>
</dbReference>
<dbReference type="PANTHER" id="PTHR10694:SF113">
    <property type="entry name" value="PROTEIN JUMONJI"/>
    <property type="match status" value="1"/>
</dbReference>
<feature type="compositionally biased region" description="Basic and acidic residues" evidence="3">
    <location>
        <begin position="1003"/>
        <end position="1019"/>
    </location>
</feature>
<evidence type="ECO:0000313" key="7">
    <source>
        <dbReference type="EMBL" id="CAH0546771.1"/>
    </source>
</evidence>
<dbReference type="InterPro" id="IPR004198">
    <property type="entry name" value="Znf_C5HC2"/>
</dbReference>